<dbReference type="InParanoid" id="A0A409W7S2"/>
<protein>
    <submittedName>
        <fullName evidence="1">Uncharacterized protein</fullName>
    </submittedName>
</protein>
<sequence>MSTLTLIDLPIELIGTICSGNVNEENGVNELGLGLLEVLAEEGVRDPFERGIVTGGNLQNDIRVAPASTSAHGTHLPLTLWPPLSTLVKRLTVHSLNPHYPHNRLDKAACDKRLMQILGWALYALRGIEHLRIDVQTTQPSFVIHTFQHWFDHRLKGLTTLEMHSNHKYHIPKYLFNINAIGVARHGHGLAEKLTTLCYDFFEDSRAAALVFKDWQSYLVGGIEVGNDIDDEKDEENINPRSNTDGGYTFVSTTGDTELGVPSQSLAQLTFRTARDLDIEAFQFLLANCAALEYLEIRAVYGDAMKFIPPPRVLPSASASVSSTSSPSVAALAVPVPQSSKTNRGLRSLVMRDITHFSWTHEAITSLAPTLTDLELWFMPTSVTSTLPREPTGVAYCDAWYVIDHLPRPHPSPEHHDAHALARAQHHSEFETTDLPHLRVLRTNGICQSLVARLCSPLYFIGLKVLTIDLRSIGASLGMPRIRALGQAFFGDVVEALRRRGLEELEVYGRNTYSERVWSFGKHTVERYKEAVGCLRECLKVLGVSVGNGDEGFLVLLIKALCGLTVFRTLRVEVSMFGKGGVRPCSESFVKGMTKCLINVREDYDSESGYALEDFPLLVIGGLALEPYLVNPDVVGYRLTI</sequence>
<evidence type="ECO:0000313" key="2">
    <source>
        <dbReference type="Proteomes" id="UP000284842"/>
    </source>
</evidence>
<name>A0A409W7S2_9AGAR</name>
<comment type="caution">
    <text evidence="1">The sequence shown here is derived from an EMBL/GenBank/DDBJ whole genome shotgun (WGS) entry which is preliminary data.</text>
</comment>
<keyword evidence="2" id="KW-1185">Reference proteome</keyword>
<dbReference type="Proteomes" id="UP000284842">
    <property type="component" value="Unassembled WGS sequence"/>
</dbReference>
<gene>
    <name evidence="1" type="ORF">CVT24_004188</name>
</gene>
<reference evidence="1 2" key="1">
    <citation type="journal article" date="2018" name="Evol. Lett.">
        <title>Horizontal gene cluster transfer increased hallucinogenic mushroom diversity.</title>
        <authorList>
            <person name="Reynolds H.T."/>
            <person name="Vijayakumar V."/>
            <person name="Gluck-Thaler E."/>
            <person name="Korotkin H.B."/>
            <person name="Matheny P.B."/>
            <person name="Slot J.C."/>
        </authorList>
    </citation>
    <scope>NUCLEOTIDE SEQUENCE [LARGE SCALE GENOMIC DNA]</scope>
    <source>
        <strain evidence="1 2">2629</strain>
    </source>
</reference>
<evidence type="ECO:0000313" key="1">
    <source>
        <dbReference type="EMBL" id="PPQ74590.1"/>
    </source>
</evidence>
<dbReference type="EMBL" id="NHTK01005742">
    <property type="protein sequence ID" value="PPQ74590.1"/>
    <property type="molecule type" value="Genomic_DNA"/>
</dbReference>
<accession>A0A409W7S2</accession>
<dbReference type="AlphaFoldDB" id="A0A409W7S2"/>
<organism evidence="1 2">
    <name type="scientific">Panaeolus cyanescens</name>
    <dbReference type="NCBI Taxonomy" id="181874"/>
    <lineage>
        <taxon>Eukaryota</taxon>
        <taxon>Fungi</taxon>
        <taxon>Dikarya</taxon>
        <taxon>Basidiomycota</taxon>
        <taxon>Agaricomycotina</taxon>
        <taxon>Agaricomycetes</taxon>
        <taxon>Agaricomycetidae</taxon>
        <taxon>Agaricales</taxon>
        <taxon>Agaricineae</taxon>
        <taxon>Galeropsidaceae</taxon>
        <taxon>Panaeolus</taxon>
    </lineage>
</organism>
<proteinExistence type="predicted"/>